<evidence type="ECO:0000313" key="9">
    <source>
        <dbReference type="Proteomes" id="UP000316242"/>
    </source>
</evidence>
<feature type="transmembrane region" description="Helical" evidence="6">
    <location>
        <begin position="91"/>
        <end position="113"/>
    </location>
</feature>
<sequence length="128" mass="13667">MATADRTPEQKNIPAAAREDDVEPTAPATSTVQPAKPAGAEKLPVTKLGRIWTATIFGLIVLILLIIFIAQNQEQVTLNYFAYQGQVNLGLALFFAAIGGALVVAIAGVARVIQLRATAKKRSKAKKR</sequence>
<dbReference type="Proteomes" id="UP000316242">
    <property type="component" value="Unassembled WGS sequence"/>
</dbReference>
<keyword evidence="2 6" id="KW-0812">Transmembrane</keyword>
<dbReference type="RefSeq" id="WP_141357863.1">
    <property type="nucleotide sequence ID" value="NZ_BAAAWM010000001.1"/>
</dbReference>
<accession>A0ABQ0RM31</accession>
<feature type="region of interest" description="Disordered" evidence="5">
    <location>
        <begin position="1"/>
        <end position="37"/>
    </location>
</feature>
<name>A0ABQ0RM31_GLUNI</name>
<dbReference type="InterPro" id="IPR010445">
    <property type="entry name" value="LapA_dom"/>
</dbReference>
<evidence type="ECO:0000256" key="3">
    <source>
        <dbReference type="ARBA" id="ARBA00022989"/>
    </source>
</evidence>
<reference evidence="8 9" key="1">
    <citation type="submission" date="2019-06" db="EMBL/GenBank/DDBJ databases">
        <title>Whole genome shotgun sequence of Glutamicibacter nicotianae NBRC 14234.</title>
        <authorList>
            <person name="Hosoyama A."/>
            <person name="Uohara A."/>
            <person name="Ohji S."/>
            <person name="Ichikawa N."/>
        </authorList>
    </citation>
    <scope>NUCLEOTIDE SEQUENCE [LARGE SCALE GENOMIC DNA]</scope>
    <source>
        <strain evidence="8 9">NBRC 14234</strain>
    </source>
</reference>
<evidence type="ECO:0000256" key="1">
    <source>
        <dbReference type="ARBA" id="ARBA00022475"/>
    </source>
</evidence>
<evidence type="ECO:0000313" key="8">
    <source>
        <dbReference type="EMBL" id="GEC12876.1"/>
    </source>
</evidence>
<dbReference type="Pfam" id="PF06305">
    <property type="entry name" value="LapA_dom"/>
    <property type="match status" value="1"/>
</dbReference>
<keyword evidence="3 6" id="KW-1133">Transmembrane helix</keyword>
<comment type="caution">
    <text evidence="8">The sequence shown here is derived from an EMBL/GenBank/DDBJ whole genome shotgun (WGS) entry which is preliminary data.</text>
</comment>
<feature type="transmembrane region" description="Helical" evidence="6">
    <location>
        <begin position="51"/>
        <end position="71"/>
    </location>
</feature>
<keyword evidence="1" id="KW-1003">Cell membrane</keyword>
<evidence type="ECO:0000256" key="2">
    <source>
        <dbReference type="ARBA" id="ARBA00022692"/>
    </source>
</evidence>
<evidence type="ECO:0000256" key="5">
    <source>
        <dbReference type="SAM" id="MobiDB-lite"/>
    </source>
</evidence>
<proteinExistence type="predicted"/>
<organism evidence="8 9">
    <name type="scientific">Glutamicibacter nicotianae</name>
    <name type="common">Arthrobacter nicotianae</name>
    <dbReference type="NCBI Taxonomy" id="37929"/>
    <lineage>
        <taxon>Bacteria</taxon>
        <taxon>Bacillati</taxon>
        <taxon>Actinomycetota</taxon>
        <taxon>Actinomycetes</taxon>
        <taxon>Micrococcales</taxon>
        <taxon>Micrococcaceae</taxon>
        <taxon>Glutamicibacter</taxon>
    </lineage>
</organism>
<feature type="domain" description="Lipopolysaccharide assembly protein A" evidence="7">
    <location>
        <begin position="71"/>
        <end position="127"/>
    </location>
</feature>
<gene>
    <name evidence="8" type="ORF">ANI01nite_20790</name>
</gene>
<keyword evidence="9" id="KW-1185">Reference proteome</keyword>
<keyword evidence="4 6" id="KW-0472">Membrane</keyword>
<evidence type="ECO:0000259" key="7">
    <source>
        <dbReference type="Pfam" id="PF06305"/>
    </source>
</evidence>
<evidence type="ECO:0000256" key="6">
    <source>
        <dbReference type="SAM" id="Phobius"/>
    </source>
</evidence>
<evidence type="ECO:0000256" key="4">
    <source>
        <dbReference type="ARBA" id="ARBA00023136"/>
    </source>
</evidence>
<dbReference type="EMBL" id="BJNE01000008">
    <property type="protein sequence ID" value="GEC12876.1"/>
    <property type="molecule type" value="Genomic_DNA"/>
</dbReference>
<protein>
    <recommendedName>
        <fullName evidence="7">Lipopolysaccharide assembly protein A domain-containing protein</fullName>
    </recommendedName>
</protein>